<dbReference type="Pfam" id="PF12752">
    <property type="entry name" value="SUZ"/>
    <property type="match status" value="1"/>
</dbReference>
<accession>A0A507B929</accession>
<dbReference type="Pfam" id="PF01424">
    <property type="entry name" value="R3H"/>
    <property type="match status" value="1"/>
</dbReference>
<name>A0A507B929_9PEZI</name>
<dbReference type="InterPro" id="IPR001374">
    <property type="entry name" value="R3H_dom"/>
</dbReference>
<evidence type="ECO:0000259" key="4">
    <source>
        <dbReference type="PROSITE" id="PS51673"/>
    </source>
</evidence>
<dbReference type="PROSITE" id="PS51673">
    <property type="entry name" value="SUZ"/>
    <property type="match status" value="1"/>
</dbReference>
<organism evidence="5 6">
    <name type="scientific">Thyridium curvatum</name>
    <dbReference type="NCBI Taxonomy" id="1093900"/>
    <lineage>
        <taxon>Eukaryota</taxon>
        <taxon>Fungi</taxon>
        <taxon>Dikarya</taxon>
        <taxon>Ascomycota</taxon>
        <taxon>Pezizomycotina</taxon>
        <taxon>Sordariomycetes</taxon>
        <taxon>Sordariomycetidae</taxon>
        <taxon>Thyridiales</taxon>
        <taxon>Thyridiaceae</taxon>
        <taxon>Thyridium</taxon>
    </lineage>
</organism>
<dbReference type="EMBL" id="SKBQ01000035">
    <property type="protein sequence ID" value="TPX13288.1"/>
    <property type="molecule type" value="Genomic_DNA"/>
</dbReference>
<protein>
    <recommendedName>
        <fullName evidence="7">R3H domain-containing protein</fullName>
    </recommendedName>
</protein>
<feature type="domain" description="R3H" evidence="3">
    <location>
        <begin position="291"/>
        <end position="354"/>
    </location>
</feature>
<dbReference type="PROSITE" id="PS51061">
    <property type="entry name" value="R3H"/>
    <property type="match status" value="1"/>
</dbReference>
<proteinExistence type="predicted"/>
<dbReference type="Gene3D" id="3.30.1370.50">
    <property type="entry name" value="R3H-like domain"/>
    <property type="match status" value="1"/>
</dbReference>
<dbReference type="Proteomes" id="UP000319257">
    <property type="component" value="Unassembled WGS sequence"/>
</dbReference>
<feature type="region of interest" description="Disordered" evidence="2">
    <location>
        <begin position="20"/>
        <end position="188"/>
    </location>
</feature>
<feature type="region of interest" description="Disordered" evidence="2">
    <location>
        <begin position="770"/>
        <end position="811"/>
    </location>
</feature>
<keyword evidence="6" id="KW-1185">Reference proteome</keyword>
<evidence type="ECO:0000313" key="5">
    <source>
        <dbReference type="EMBL" id="TPX13288.1"/>
    </source>
</evidence>
<evidence type="ECO:0000259" key="3">
    <source>
        <dbReference type="PROSITE" id="PS51061"/>
    </source>
</evidence>
<dbReference type="STRING" id="1093900.A0A507B929"/>
<dbReference type="InterPro" id="IPR051937">
    <property type="entry name" value="R3H_domain_containing"/>
</dbReference>
<dbReference type="PANTHER" id="PTHR15672">
    <property type="entry name" value="CAMP-REGULATED PHOSPHOPROTEIN 21 RELATED R3H DOMAIN CONTAINING PROTEIN"/>
    <property type="match status" value="1"/>
</dbReference>
<feature type="compositionally biased region" description="Low complexity" evidence="2">
    <location>
        <begin position="54"/>
        <end position="64"/>
    </location>
</feature>
<dbReference type="InterPro" id="IPR024771">
    <property type="entry name" value="SUZ"/>
</dbReference>
<evidence type="ECO:0000256" key="1">
    <source>
        <dbReference type="ARBA" id="ARBA00022553"/>
    </source>
</evidence>
<dbReference type="InParanoid" id="A0A507B929"/>
<feature type="domain" description="SUZ" evidence="4">
    <location>
        <begin position="355"/>
        <end position="442"/>
    </location>
</feature>
<dbReference type="OrthoDB" id="278430at2759"/>
<evidence type="ECO:0000256" key="2">
    <source>
        <dbReference type="SAM" id="MobiDB-lite"/>
    </source>
</evidence>
<dbReference type="InterPro" id="IPR036867">
    <property type="entry name" value="R3H_dom_sf"/>
</dbReference>
<dbReference type="GO" id="GO:0006012">
    <property type="term" value="P:galactose metabolic process"/>
    <property type="evidence" value="ECO:0007669"/>
    <property type="project" value="TreeGrafter"/>
</dbReference>
<feature type="compositionally biased region" description="Basic and acidic residues" evidence="2">
    <location>
        <begin position="480"/>
        <end position="489"/>
    </location>
</feature>
<feature type="compositionally biased region" description="Basic and acidic residues" evidence="2">
    <location>
        <begin position="93"/>
        <end position="105"/>
    </location>
</feature>
<sequence length="811" mass="87306">MATTAAMATDVKKLSFAKVVASGSRDKVTPRPSAMPHATPSPRSREAKPAERQAPTTTTTAEPETLGDPPTSGDAEGIVSVHSAVPSDAQMGDENKVVEGLKELSLRTSQPSLVVNGSGSISTDRSSKIGNSQTPSDEASQKADSNSELGTKPPSLDGKSITSGTTFNALDEKESLRPDDSASVKAAAEDDDTFSIRGSMFPNSRMGSEVAARVHRIQIGDMPPRTMTQMLPDSRLRGSVTPQSASSGPPAMPDSHMPLAAATSGSEAISIGYRQNPDDKLLEAMRSPKDRLFLLRLEKDVIEFVQDSKEPFMDLPPCNSFCRMLTHKLADYYHMTHSFEAVAGAVRIYRTPFCRVPPSLASIAAANETSSSTPPPALLPRKIMRRGEDSELAASSGGPSKPTSEDGSDSKDKNAPTKEKLSREEREQKYNQARERIFGSAAPTETSTPDNEDGTGISRASSVSAKDKSNTGKNRKTSRQRRDDSESFDSRSQYTPYYGHPQQTTWVSPQYVPVGTPQYAPQMQPQQFPGPMPQAPYGTPPNQGYQQMMPANGYPQGNNMQAYPVQQAQQQRYQQPPATAQMANYAAPMQNTAQPGWQQAQNFNQSPYQSRAVPSHVGIPYAFGQLPVNANPNDPKSQHPIPGSYAGNYNRHGFNPKTQSFVPGATGMSPMQAQLMPYTAGPQQIPIPQQVGQPHYRPDGYQQPMPPQPPYGANGAGYGMMRQGSNTSLPPYPMQHPPQQAAYQVPLHMPPNPHQPHLIPGGPPPHIPNKPVAPQGVAPNMPGPANGGAGHFGNLPNYGNPATLPQRPTTN</sequence>
<evidence type="ECO:0008006" key="7">
    <source>
        <dbReference type="Google" id="ProtNLM"/>
    </source>
</evidence>
<dbReference type="PANTHER" id="PTHR15672:SF8">
    <property type="entry name" value="PROTEIN ENCORE"/>
    <property type="match status" value="1"/>
</dbReference>
<dbReference type="RefSeq" id="XP_030994999.1">
    <property type="nucleotide sequence ID" value="XM_031140874.1"/>
</dbReference>
<dbReference type="CDD" id="cd02642">
    <property type="entry name" value="R3H_encore_like"/>
    <property type="match status" value="1"/>
</dbReference>
<comment type="caution">
    <text evidence="5">The sequence shown here is derived from an EMBL/GenBank/DDBJ whole genome shotgun (WGS) entry which is preliminary data.</text>
</comment>
<feature type="compositionally biased region" description="Basic and acidic residues" evidence="2">
    <location>
        <begin position="408"/>
        <end position="437"/>
    </location>
</feature>
<feature type="compositionally biased region" description="Basic and acidic residues" evidence="2">
    <location>
        <begin position="170"/>
        <end position="182"/>
    </location>
</feature>
<dbReference type="SUPFAM" id="SSF82708">
    <property type="entry name" value="R3H domain"/>
    <property type="match status" value="1"/>
</dbReference>
<keyword evidence="1" id="KW-0597">Phosphoprotein</keyword>
<feature type="region of interest" description="Disordered" evidence="2">
    <location>
        <begin position="388"/>
        <end position="504"/>
    </location>
</feature>
<feature type="region of interest" description="Disordered" evidence="2">
    <location>
        <begin position="235"/>
        <end position="261"/>
    </location>
</feature>
<dbReference type="GO" id="GO:0003676">
    <property type="term" value="F:nucleic acid binding"/>
    <property type="evidence" value="ECO:0007669"/>
    <property type="project" value="UniProtKB-UniRule"/>
</dbReference>
<dbReference type="GeneID" id="41973708"/>
<dbReference type="AlphaFoldDB" id="A0A507B929"/>
<reference evidence="5 6" key="1">
    <citation type="submission" date="2019-06" db="EMBL/GenBank/DDBJ databases">
        <title>Draft genome sequence of the filamentous fungus Phialemoniopsis curvata isolated from diesel fuel.</title>
        <authorList>
            <person name="Varaljay V.A."/>
            <person name="Lyon W.J."/>
            <person name="Crouch A.L."/>
            <person name="Drake C.E."/>
            <person name="Hollomon J.M."/>
            <person name="Nadeau L.J."/>
            <person name="Nunn H.S."/>
            <person name="Stevenson B.S."/>
            <person name="Bojanowski C.L."/>
            <person name="Crookes-Goodson W.J."/>
        </authorList>
    </citation>
    <scope>NUCLEOTIDE SEQUENCE [LARGE SCALE GENOMIC DNA]</scope>
    <source>
        <strain evidence="5 6">D216</strain>
    </source>
</reference>
<gene>
    <name evidence="5" type="ORF">E0L32_006261</name>
</gene>
<feature type="compositionally biased region" description="Polar residues" evidence="2">
    <location>
        <begin position="106"/>
        <end position="149"/>
    </location>
</feature>
<evidence type="ECO:0000313" key="6">
    <source>
        <dbReference type="Proteomes" id="UP000319257"/>
    </source>
</evidence>